<name>A0ABS2KAW9_9GAMM</name>
<organism evidence="2 3">
    <name type="scientific">Dyella mobilis</name>
    <dbReference type="NCBI Taxonomy" id="1849582"/>
    <lineage>
        <taxon>Bacteria</taxon>
        <taxon>Pseudomonadati</taxon>
        <taxon>Pseudomonadota</taxon>
        <taxon>Gammaproteobacteria</taxon>
        <taxon>Lysobacterales</taxon>
        <taxon>Rhodanobacteraceae</taxon>
        <taxon>Dyella</taxon>
    </lineage>
</organism>
<evidence type="ECO:0000313" key="3">
    <source>
        <dbReference type="Proteomes" id="UP001430193"/>
    </source>
</evidence>
<gene>
    <name evidence="2" type="ORF">ISS99_01610</name>
</gene>
<feature type="signal peptide" evidence="1">
    <location>
        <begin position="1"/>
        <end position="21"/>
    </location>
</feature>
<comment type="caution">
    <text evidence="2">The sequence shown here is derived from an EMBL/GenBank/DDBJ whole genome shotgun (WGS) entry which is preliminary data.</text>
</comment>
<dbReference type="SUPFAM" id="SSF54427">
    <property type="entry name" value="NTF2-like"/>
    <property type="match status" value="1"/>
</dbReference>
<keyword evidence="1" id="KW-0732">Signal</keyword>
<dbReference type="EMBL" id="JADIKF010000030">
    <property type="protein sequence ID" value="MBM7128210.1"/>
    <property type="molecule type" value="Genomic_DNA"/>
</dbReference>
<sequence length="168" mass="17784">MKAGVLKAFVMIALTTGCAQAAEVANNPSAESSDDAALHQLWDSYQQAIARKDAKALLGLYVNGDAPVVGGFAPRSYAVVTAANKQPVPRTLSITAKEDVVGEVKLPPDRTENLAVHSDGEVGSVSFDYFAKIGHGRIIWSVVRTNDGWKIASALYSINLPAADKKST</sequence>
<keyword evidence="3" id="KW-1185">Reference proteome</keyword>
<protein>
    <recommendedName>
        <fullName evidence="4">DUF4440 domain-containing protein</fullName>
    </recommendedName>
</protein>
<proteinExistence type="predicted"/>
<dbReference type="Proteomes" id="UP001430193">
    <property type="component" value="Unassembled WGS sequence"/>
</dbReference>
<dbReference type="PROSITE" id="PS51257">
    <property type="entry name" value="PROKAR_LIPOPROTEIN"/>
    <property type="match status" value="1"/>
</dbReference>
<dbReference type="RefSeq" id="WP_204629809.1">
    <property type="nucleotide sequence ID" value="NZ_BSOC01000011.1"/>
</dbReference>
<dbReference type="Gene3D" id="3.10.450.50">
    <property type="match status" value="1"/>
</dbReference>
<evidence type="ECO:0008006" key="4">
    <source>
        <dbReference type="Google" id="ProtNLM"/>
    </source>
</evidence>
<reference evidence="2" key="1">
    <citation type="submission" date="2020-10" db="EMBL/GenBank/DDBJ databases">
        <title>Phylogeny of dyella-like bacteria.</title>
        <authorList>
            <person name="Fu J."/>
        </authorList>
    </citation>
    <scope>NUCLEOTIDE SEQUENCE</scope>
    <source>
        <strain evidence="2">DHON07</strain>
    </source>
</reference>
<accession>A0ABS2KAW9</accession>
<evidence type="ECO:0000256" key="1">
    <source>
        <dbReference type="SAM" id="SignalP"/>
    </source>
</evidence>
<evidence type="ECO:0000313" key="2">
    <source>
        <dbReference type="EMBL" id="MBM7128210.1"/>
    </source>
</evidence>
<dbReference type="InterPro" id="IPR032710">
    <property type="entry name" value="NTF2-like_dom_sf"/>
</dbReference>
<feature type="chain" id="PRO_5045558586" description="DUF4440 domain-containing protein" evidence="1">
    <location>
        <begin position="22"/>
        <end position="168"/>
    </location>
</feature>